<dbReference type="GO" id="GO:0004065">
    <property type="term" value="F:arylsulfatase activity"/>
    <property type="evidence" value="ECO:0007669"/>
    <property type="project" value="TreeGrafter"/>
</dbReference>
<organism evidence="9 10">
    <name type="scientific">Luminiphilus syltensis NOR5-1B</name>
    <dbReference type="NCBI Taxonomy" id="565045"/>
    <lineage>
        <taxon>Bacteria</taxon>
        <taxon>Pseudomonadati</taxon>
        <taxon>Pseudomonadota</taxon>
        <taxon>Gammaproteobacteria</taxon>
        <taxon>Cellvibrionales</taxon>
        <taxon>Halieaceae</taxon>
        <taxon>Luminiphilus</taxon>
    </lineage>
</organism>
<proteinExistence type="inferred from homology"/>
<evidence type="ECO:0000313" key="10">
    <source>
        <dbReference type="Proteomes" id="UP000004699"/>
    </source>
</evidence>
<dbReference type="PANTHER" id="PTHR42693">
    <property type="entry name" value="ARYLSULFATASE FAMILY MEMBER"/>
    <property type="match status" value="1"/>
</dbReference>
<feature type="signal peptide" evidence="7">
    <location>
        <begin position="1"/>
        <end position="30"/>
    </location>
</feature>
<comment type="similarity">
    <text evidence="2">Belongs to the sulfatase family.</text>
</comment>
<evidence type="ECO:0000256" key="7">
    <source>
        <dbReference type="SAM" id="SignalP"/>
    </source>
</evidence>
<dbReference type="Pfam" id="PF00884">
    <property type="entry name" value="Sulfatase"/>
    <property type="match status" value="1"/>
</dbReference>
<keyword evidence="10" id="KW-1185">Reference proteome</keyword>
<dbReference type="EMBL" id="DS999411">
    <property type="protein sequence ID" value="EED34736.1"/>
    <property type="molecule type" value="Genomic_DNA"/>
</dbReference>
<reference evidence="10" key="1">
    <citation type="journal article" date="2013" name="BMC Microbiol.">
        <title>Taxonomy and evolution of bacteriochlorophyll a-containing members of the OM60/NOR5 clade of marine gammaproteobacteria: description of Luminiphilus syltensis gen. nov., sp. nov., reclassification of Haliea rubra as Pseudohaliea rubra gen. nov., comb. nov., and emendation of Chromatocurvus halotolerans.</title>
        <authorList>
            <person name="Spring S."/>
            <person name="Riedel T."/>
            <person name="Sproer C."/>
            <person name="Yan S."/>
            <person name="Harder J."/>
            <person name="Fuchs B.M."/>
        </authorList>
    </citation>
    <scope>NUCLEOTIDE SEQUENCE [LARGE SCALE GENOMIC DNA]</scope>
    <source>
        <strain evidence="10">NOR51-B</strain>
    </source>
</reference>
<evidence type="ECO:0000313" key="9">
    <source>
        <dbReference type="EMBL" id="EED34736.1"/>
    </source>
</evidence>
<dbReference type="SUPFAM" id="SSF53649">
    <property type="entry name" value="Alkaline phosphatase-like"/>
    <property type="match status" value="1"/>
</dbReference>
<protein>
    <submittedName>
        <fullName evidence="9">Arylsulfatase A</fullName>
        <ecNumber evidence="9">3.1.6.8</ecNumber>
    </submittedName>
</protein>
<dbReference type="InterPro" id="IPR024607">
    <property type="entry name" value="Sulfatase_CS"/>
</dbReference>
<feature type="domain" description="Sulfatase N-terminal" evidence="8">
    <location>
        <begin position="70"/>
        <end position="415"/>
    </location>
</feature>
<keyword evidence="5 9" id="KW-0378">Hydrolase</keyword>
<keyword evidence="3" id="KW-0479">Metal-binding</keyword>
<dbReference type="HOGENOM" id="CLU_006332_10_0_6"/>
<dbReference type="PROSITE" id="PS00523">
    <property type="entry name" value="SULFATASE_1"/>
    <property type="match status" value="1"/>
</dbReference>
<evidence type="ECO:0000256" key="6">
    <source>
        <dbReference type="ARBA" id="ARBA00022837"/>
    </source>
</evidence>
<dbReference type="Gene3D" id="3.40.720.10">
    <property type="entry name" value="Alkaline Phosphatase, subunit A"/>
    <property type="match status" value="1"/>
</dbReference>
<accession>B8KV72</accession>
<dbReference type="EC" id="3.1.6.8" evidence="9"/>
<evidence type="ECO:0000256" key="4">
    <source>
        <dbReference type="ARBA" id="ARBA00022729"/>
    </source>
</evidence>
<dbReference type="eggNOG" id="COG3119">
    <property type="taxonomic scope" value="Bacteria"/>
</dbReference>
<evidence type="ECO:0000256" key="1">
    <source>
        <dbReference type="ARBA" id="ARBA00001913"/>
    </source>
</evidence>
<keyword evidence="6" id="KW-0106">Calcium</keyword>
<dbReference type="InterPro" id="IPR000917">
    <property type="entry name" value="Sulfatase_N"/>
</dbReference>
<gene>
    <name evidence="9" type="ORF">NOR51B_675</name>
</gene>
<evidence type="ECO:0000256" key="5">
    <source>
        <dbReference type="ARBA" id="ARBA00022801"/>
    </source>
</evidence>
<feature type="chain" id="PRO_5002873578" evidence="7">
    <location>
        <begin position="31"/>
        <end position="535"/>
    </location>
</feature>
<dbReference type="PANTHER" id="PTHR42693:SF42">
    <property type="entry name" value="ARYLSULFATASE G"/>
    <property type="match status" value="1"/>
</dbReference>
<evidence type="ECO:0000259" key="8">
    <source>
        <dbReference type="Pfam" id="PF00884"/>
    </source>
</evidence>
<dbReference type="Proteomes" id="UP000004699">
    <property type="component" value="Unassembled WGS sequence"/>
</dbReference>
<dbReference type="InterPro" id="IPR050738">
    <property type="entry name" value="Sulfatase"/>
</dbReference>
<name>B8KV72_9GAMM</name>
<keyword evidence="4 7" id="KW-0732">Signal</keyword>
<dbReference type="OrthoDB" id="974590at2"/>
<dbReference type="GO" id="GO:0004098">
    <property type="term" value="F:cerebroside-sulfatase activity"/>
    <property type="evidence" value="ECO:0007669"/>
    <property type="project" value="UniProtKB-EC"/>
</dbReference>
<dbReference type="GO" id="GO:0046872">
    <property type="term" value="F:metal ion binding"/>
    <property type="evidence" value="ECO:0007669"/>
    <property type="project" value="UniProtKB-KW"/>
</dbReference>
<dbReference type="Gene3D" id="3.30.1120.10">
    <property type="match status" value="1"/>
</dbReference>
<dbReference type="AlphaFoldDB" id="B8KV72"/>
<evidence type="ECO:0000256" key="3">
    <source>
        <dbReference type="ARBA" id="ARBA00022723"/>
    </source>
</evidence>
<dbReference type="RefSeq" id="WP_009019484.1">
    <property type="nucleotide sequence ID" value="NZ_DS999411.1"/>
</dbReference>
<comment type="cofactor">
    <cofactor evidence="1">
        <name>Ca(2+)</name>
        <dbReference type="ChEBI" id="CHEBI:29108"/>
    </cofactor>
</comment>
<sequence>MSKKRQSTFLANLPGSILLICFLCSFEVQALQVDAAQKALREKFGSEWATQDAAVDKQLRSLTARFERRPNILVILADDIGWGELGSYGGGKLKGAPTPALDQMADEGMRFLSHYTEPSCTPTRVALMTGRHPVRTGLDEVLFPGQVKGLVADEVTLAEVLSEAGYATGMFGKWHLGELQEHQPQYQGFDYAYYNLYNGAIWPWRENATHYDTENDTGITGPPYFIDIPEAYEETFDIPLHGIMRAKRNTPAEEIDPLSLSRFNTFDNELTDEVIAFMRDQHEAGIPFFAYFATNTQQVFSCPDVDSPYLDKSNCQARQLVQHDKNMARLFESLDNMGIDENTLVLWISDNGPMNKFYPSTGFSWLRGYKSEVYEGGVRTPGIAKWPGSIAPGQTPIDIVHVSDWYTTIANLAGAKAAIPDDRVIDGVDQRSLLFNGEGYSRRDYVFFYRYIAYKNLSSTGPASMLSAIRMGDIKFHLQSGEIYNLLRDPVESHPGRREYLWAMQPIRRMIWEHRAMMKKYPNRVIEETAGGKVD</sequence>
<evidence type="ECO:0000256" key="2">
    <source>
        <dbReference type="ARBA" id="ARBA00008779"/>
    </source>
</evidence>
<dbReference type="InterPro" id="IPR017850">
    <property type="entry name" value="Alkaline_phosphatase_core_sf"/>
</dbReference>
<dbReference type="STRING" id="565045.NOR51B_675"/>